<keyword evidence="2" id="KW-1133">Transmembrane helix</keyword>
<feature type="region of interest" description="Disordered" evidence="1">
    <location>
        <begin position="51"/>
        <end position="84"/>
    </location>
</feature>
<keyword evidence="2" id="KW-0472">Membrane</keyword>
<evidence type="ECO:0000313" key="3">
    <source>
        <dbReference type="EMBL" id="MCP2308764.1"/>
    </source>
</evidence>
<gene>
    <name evidence="3" type="ORF">FHR36_001888</name>
</gene>
<organism evidence="3 4">
    <name type="scientific">Kitasatospora paracochleata</name>
    <dbReference type="NCBI Taxonomy" id="58354"/>
    <lineage>
        <taxon>Bacteria</taxon>
        <taxon>Bacillati</taxon>
        <taxon>Actinomycetota</taxon>
        <taxon>Actinomycetes</taxon>
        <taxon>Kitasatosporales</taxon>
        <taxon>Streptomycetaceae</taxon>
        <taxon>Kitasatospora</taxon>
    </lineage>
</organism>
<accession>A0ABT1IUL2</accession>
<keyword evidence="2" id="KW-0812">Transmembrane</keyword>
<evidence type="ECO:0000313" key="4">
    <source>
        <dbReference type="Proteomes" id="UP001206483"/>
    </source>
</evidence>
<sequence>MITISFGDFSIELPESQAWVAIVVAVLLAVVKLGIAAIRRSSDGDVPRADITIRQARDNRSRSRRLTRVRQRRAQGRRRPPARR</sequence>
<dbReference type="RefSeq" id="WP_253795632.1">
    <property type="nucleotide sequence ID" value="NZ_BAAAUB010000081.1"/>
</dbReference>
<name>A0ABT1IUL2_9ACTN</name>
<reference evidence="3 4" key="1">
    <citation type="submission" date="2022-06" db="EMBL/GenBank/DDBJ databases">
        <title>Sequencing the genomes of 1000 actinobacteria strains.</title>
        <authorList>
            <person name="Klenk H.-P."/>
        </authorList>
    </citation>
    <scope>NUCLEOTIDE SEQUENCE [LARGE SCALE GENOMIC DNA]</scope>
    <source>
        <strain evidence="3 4">DSM 41656</strain>
    </source>
</reference>
<dbReference type="EMBL" id="JAMZDX010000002">
    <property type="protein sequence ID" value="MCP2308764.1"/>
    <property type="molecule type" value="Genomic_DNA"/>
</dbReference>
<feature type="compositionally biased region" description="Basic residues" evidence="1">
    <location>
        <begin position="62"/>
        <end position="84"/>
    </location>
</feature>
<proteinExistence type="predicted"/>
<evidence type="ECO:0000256" key="2">
    <source>
        <dbReference type="SAM" id="Phobius"/>
    </source>
</evidence>
<evidence type="ECO:0000256" key="1">
    <source>
        <dbReference type="SAM" id="MobiDB-lite"/>
    </source>
</evidence>
<comment type="caution">
    <text evidence="3">The sequence shown here is derived from an EMBL/GenBank/DDBJ whole genome shotgun (WGS) entry which is preliminary data.</text>
</comment>
<feature type="transmembrane region" description="Helical" evidence="2">
    <location>
        <begin position="18"/>
        <end position="38"/>
    </location>
</feature>
<dbReference type="Proteomes" id="UP001206483">
    <property type="component" value="Unassembled WGS sequence"/>
</dbReference>
<protein>
    <submittedName>
        <fullName evidence="3">Uncharacterized protein</fullName>
    </submittedName>
</protein>
<keyword evidence="4" id="KW-1185">Reference proteome</keyword>